<dbReference type="PANTHER" id="PTHR34072">
    <property type="entry name" value="ENZYMATIC POLYPROTEIN-RELATED"/>
    <property type="match status" value="1"/>
</dbReference>
<organism evidence="8 9">
    <name type="scientific">Striga asiatica</name>
    <name type="common">Asiatic witchweed</name>
    <name type="synonym">Buchnera asiatica</name>
    <dbReference type="NCBI Taxonomy" id="4170"/>
    <lineage>
        <taxon>Eukaryota</taxon>
        <taxon>Viridiplantae</taxon>
        <taxon>Streptophyta</taxon>
        <taxon>Embryophyta</taxon>
        <taxon>Tracheophyta</taxon>
        <taxon>Spermatophyta</taxon>
        <taxon>Magnoliopsida</taxon>
        <taxon>eudicotyledons</taxon>
        <taxon>Gunneridae</taxon>
        <taxon>Pentapetalae</taxon>
        <taxon>asterids</taxon>
        <taxon>lamiids</taxon>
        <taxon>Lamiales</taxon>
        <taxon>Orobanchaceae</taxon>
        <taxon>Buchnereae</taxon>
        <taxon>Striga</taxon>
    </lineage>
</organism>
<dbReference type="CDD" id="cd09274">
    <property type="entry name" value="RNase_HI_RT_Ty3"/>
    <property type="match status" value="1"/>
</dbReference>
<dbReference type="Pfam" id="PF17917">
    <property type="entry name" value="RT_RNaseH"/>
    <property type="match status" value="1"/>
</dbReference>
<dbReference type="InterPro" id="IPR043502">
    <property type="entry name" value="DNA/RNA_pol_sf"/>
</dbReference>
<dbReference type="GO" id="GO:0004519">
    <property type="term" value="F:endonuclease activity"/>
    <property type="evidence" value="ECO:0007669"/>
    <property type="project" value="UniProtKB-KW"/>
</dbReference>
<evidence type="ECO:0000256" key="4">
    <source>
        <dbReference type="ARBA" id="ARBA00022759"/>
    </source>
</evidence>
<dbReference type="InterPro" id="IPR041373">
    <property type="entry name" value="RT_RNaseH"/>
</dbReference>
<gene>
    <name evidence="8" type="ORF">STAS_07014</name>
</gene>
<dbReference type="SUPFAM" id="SSF56672">
    <property type="entry name" value="DNA/RNA polymerases"/>
    <property type="match status" value="1"/>
</dbReference>
<keyword evidence="9" id="KW-1185">Reference proteome</keyword>
<dbReference type="AlphaFoldDB" id="A0A5A7PEB3"/>
<accession>A0A5A7PEB3</accession>
<comment type="caution">
    <text evidence="8">The sequence shown here is derived from an EMBL/GenBank/DDBJ whole genome shotgun (WGS) entry which is preliminary data.</text>
</comment>
<keyword evidence="1" id="KW-0808">Transferase</keyword>
<evidence type="ECO:0000256" key="2">
    <source>
        <dbReference type="ARBA" id="ARBA00022695"/>
    </source>
</evidence>
<sequence length="365" mass="41185">MIKEIRENGLDHSLAINSHARLSHHGYLLLFVSRRLTAAAREKKPAGCAATSLTRTDVLLLAEKKRSAAAPWPKLWTAVADPKRLPTNGYCPLKASSGERLLSGSSRQLKPHEENYPTHDLELAAVVHALKIWRHYLYSGRCEIYIDHKSLQYIFTLKELNMRQRRWLELVKDYDCTINYHAGKANVVADALSRKGKGELTCMITQQRQLIHEFARMQLEVVESPPKLPVVGGVRAMRVWPTLQDRIRRDQAFDEFVRSMGAKIHAGGVEGFYRGTDGALEYKGRISAITTRLEVWWLPDPTFSTAFNMSYSSTTCPNTTCLLASHFVLVVQMKKYVLFVSGTAFAIDSAVTALTNEIGDYTMEE</sequence>
<evidence type="ECO:0000256" key="3">
    <source>
        <dbReference type="ARBA" id="ARBA00022722"/>
    </source>
</evidence>
<feature type="domain" description="Reverse transcriptase RNase H-like" evidence="7">
    <location>
        <begin position="99"/>
        <end position="174"/>
    </location>
</feature>
<evidence type="ECO:0000313" key="9">
    <source>
        <dbReference type="Proteomes" id="UP000325081"/>
    </source>
</evidence>
<protein>
    <submittedName>
        <fullName evidence="8">Polyprotein</fullName>
    </submittedName>
</protein>
<evidence type="ECO:0000259" key="7">
    <source>
        <dbReference type="Pfam" id="PF17917"/>
    </source>
</evidence>
<keyword evidence="6" id="KW-0695">RNA-directed DNA polymerase</keyword>
<reference evidence="9" key="1">
    <citation type="journal article" date="2019" name="Curr. Biol.">
        <title>Genome Sequence of Striga asiatica Provides Insight into the Evolution of Plant Parasitism.</title>
        <authorList>
            <person name="Yoshida S."/>
            <person name="Kim S."/>
            <person name="Wafula E.K."/>
            <person name="Tanskanen J."/>
            <person name="Kim Y.M."/>
            <person name="Honaas L."/>
            <person name="Yang Z."/>
            <person name="Spallek T."/>
            <person name="Conn C.E."/>
            <person name="Ichihashi Y."/>
            <person name="Cheong K."/>
            <person name="Cui S."/>
            <person name="Der J.P."/>
            <person name="Gundlach H."/>
            <person name="Jiao Y."/>
            <person name="Hori C."/>
            <person name="Ishida J.K."/>
            <person name="Kasahara H."/>
            <person name="Kiba T."/>
            <person name="Kim M.S."/>
            <person name="Koo N."/>
            <person name="Laohavisit A."/>
            <person name="Lee Y.H."/>
            <person name="Lumba S."/>
            <person name="McCourt P."/>
            <person name="Mortimer J.C."/>
            <person name="Mutuku J.M."/>
            <person name="Nomura T."/>
            <person name="Sasaki-Sekimoto Y."/>
            <person name="Seto Y."/>
            <person name="Wang Y."/>
            <person name="Wakatake T."/>
            <person name="Sakakibara H."/>
            <person name="Demura T."/>
            <person name="Yamaguchi S."/>
            <person name="Yoneyama K."/>
            <person name="Manabe R.I."/>
            <person name="Nelson D.C."/>
            <person name="Schulman A.H."/>
            <person name="Timko M.P."/>
            <person name="dePamphilis C.W."/>
            <person name="Choi D."/>
            <person name="Shirasu K."/>
        </authorList>
    </citation>
    <scope>NUCLEOTIDE SEQUENCE [LARGE SCALE GENOMIC DNA]</scope>
    <source>
        <strain evidence="9">cv. UVA1</strain>
    </source>
</reference>
<evidence type="ECO:0000256" key="6">
    <source>
        <dbReference type="ARBA" id="ARBA00022918"/>
    </source>
</evidence>
<keyword evidence="4" id="KW-0255">Endonuclease</keyword>
<evidence type="ECO:0000256" key="1">
    <source>
        <dbReference type="ARBA" id="ARBA00022679"/>
    </source>
</evidence>
<dbReference type="OrthoDB" id="111931at2759"/>
<dbReference type="Proteomes" id="UP000325081">
    <property type="component" value="Unassembled WGS sequence"/>
</dbReference>
<evidence type="ECO:0000256" key="5">
    <source>
        <dbReference type="ARBA" id="ARBA00022801"/>
    </source>
</evidence>
<dbReference type="PANTHER" id="PTHR34072:SF59">
    <property type="entry name" value="CCHC-TYPE INTEGRASE"/>
    <property type="match status" value="1"/>
</dbReference>
<keyword evidence="2" id="KW-0548">Nucleotidyltransferase</keyword>
<keyword evidence="5" id="KW-0378">Hydrolase</keyword>
<keyword evidence="3" id="KW-0540">Nuclease</keyword>
<dbReference type="EMBL" id="BKCP01004406">
    <property type="protein sequence ID" value="GER31042.1"/>
    <property type="molecule type" value="Genomic_DNA"/>
</dbReference>
<evidence type="ECO:0000313" key="8">
    <source>
        <dbReference type="EMBL" id="GER31042.1"/>
    </source>
</evidence>
<proteinExistence type="predicted"/>
<name>A0A5A7PEB3_STRAF</name>
<dbReference type="GO" id="GO:0016787">
    <property type="term" value="F:hydrolase activity"/>
    <property type="evidence" value="ECO:0007669"/>
    <property type="project" value="UniProtKB-KW"/>
</dbReference>
<dbReference type="GO" id="GO:0003964">
    <property type="term" value="F:RNA-directed DNA polymerase activity"/>
    <property type="evidence" value="ECO:0007669"/>
    <property type="project" value="UniProtKB-KW"/>
</dbReference>